<dbReference type="PIRSF" id="PIRSF005586">
    <property type="entry name" value="RNApol_RpoM"/>
    <property type="match status" value="1"/>
</dbReference>
<feature type="binding site" evidence="8">
    <location>
        <position position="99"/>
    </location>
    <ligand>
        <name>Zn(2+)</name>
        <dbReference type="ChEBI" id="CHEBI:29105"/>
        <label>2</label>
    </ligand>
</feature>
<dbReference type="KEGG" id="ngr:NAEGRDRAFT_69676"/>
<evidence type="ECO:0000256" key="6">
    <source>
        <dbReference type="ARBA" id="ARBA00023242"/>
    </source>
</evidence>
<dbReference type="EMBL" id="GG738879">
    <property type="protein sequence ID" value="EFC42562.1"/>
    <property type="molecule type" value="Genomic_DNA"/>
</dbReference>
<dbReference type="STRING" id="5762.D2VL62"/>
<comment type="similarity">
    <text evidence="7 10">Belongs to the archaeal rpoM/eukaryotic RPA12/RPB9/RPC11 RNA polymerase family.</text>
</comment>
<dbReference type="eggNOG" id="KOG2906">
    <property type="taxonomic scope" value="Eukaryota"/>
</dbReference>
<dbReference type="GO" id="GO:0008270">
    <property type="term" value="F:zinc ion binding"/>
    <property type="evidence" value="ECO:0007669"/>
    <property type="project" value="UniProtKB-KW"/>
</dbReference>
<dbReference type="GO" id="GO:0006386">
    <property type="term" value="P:termination of RNA polymerase III transcription"/>
    <property type="evidence" value="ECO:0007669"/>
    <property type="project" value="TreeGrafter"/>
</dbReference>
<dbReference type="InParanoid" id="D2VL62"/>
<comment type="subcellular location">
    <subcellularLocation>
        <location evidence="1 7">Nucleus</location>
    </subcellularLocation>
</comment>
<keyword evidence="5 8" id="KW-0862">Zinc</keyword>
<evidence type="ECO:0000256" key="1">
    <source>
        <dbReference type="ARBA" id="ARBA00004123"/>
    </source>
</evidence>
<dbReference type="InterPro" id="IPR001222">
    <property type="entry name" value="Znf_TFIIS"/>
</dbReference>
<dbReference type="GeneID" id="8851197"/>
<dbReference type="GO" id="GO:0005666">
    <property type="term" value="C:RNA polymerase III complex"/>
    <property type="evidence" value="ECO:0007669"/>
    <property type="project" value="TreeGrafter"/>
</dbReference>
<evidence type="ECO:0000313" key="12">
    <source>
        <dbReference type="EMBL" id="EFC42562.1"/>
    </source>
</evidence>
<keyword evidence="6 7" id="KW-0539">Nucleus</keyword>
<evidence type="ECO:0000256" key="2">
    <source>
        <dbReference type="ARBA" id="ARBA00022478"/>
    </source>
</evidence>
<sequence>MFFCPQCGNILLIEKAAGRSTDSVYRWVCKTCPYICNIKSEMYFDMNLEKKEVDDVIDDEANWSETVETKCGKCDHNKAYFQMFQTRSADEPMTQFFKCCKCGHQWKEG</sequence>
<gene>
    <name evidence="12" type="ORF">NAEGRDRAFT_69676</name>
</gene>
<dbReference type="AlphaFoldDB" id="D2VL62"/>
<dbReference type="PANTHER" id="PTHR11239">
    <property type="entry name" value="DNA-DIRECTED RNA POLYMERASE"/>
    <property type="match status" value="1"/>
</dbReference>
<keyword evidence="2 7" id="KW-0240">DNA-directed RNA polymerase</keyword>
<feature type="binding site" evidence="8">
    <location>
        <position position="7"/>
    </location>
    <ligand>
        <name>Zn(2+)</name>
        <dbReference type="ChEBI" id="CHEBI:29105"/>
        <label>1</label>
    </ligand>
</feature>
<dbReference type="PROSITE" id="PS51133">
    <property type="entry name" value="ZF_TFIIS_2"/>
    <property type="match status" value="1"/>
</dbReference>
<keyword evidence="13" id="KW-1185">Reference proteome</keyword>
<dbReference type="OMA" id="MEFCDEC"/>
<comment type="function">
    <text evidence="7">DNA-dependent RNA polymerase catalyzes the transcription of DNA into RNA using the four ribonucleoside triphosphates as substrates.</text>
</comment>
<feature type="binding site" evidence="8">
    <location>
        <position position="74"/>
    </location>
    <ligand>
        <name>Zn(2+)</name>
        <dbReference type="ChEBI" id="CHEBI:29105"/>
        <label>2</label>
    </ligand>
</feature>
<dbReference type="InterPro" id="IPR012164">
    <property type="entry name" value="Rpa12/Rpb9/Rpc10/TFS"/>
</dbReference>
<dbReference type="PANTHER" id="PTHR11239:SF12">
    <property type="entry name" value="DNA-DIRECTED RNA POLYMERASE III SUBUNIT RPC10"/>
    <property type="match status" value="1"/>
</dbReference>
<feature type="zinc finger region" description="C4-type" evidence="9">
    <location>
        <begin position="4"/>
        <end position="32"/>
    </location>
</feature>
<dbReference type="SMART" id="SM00661">
    <property type="entry name" value="RPOL9"/>
    <property type="match status" value="1"/>
</dbReference>
<dbReference type="InterPro" id="IPR034014">
    <property type="entry name" value="Zn_ribbon_RPC11_C"/>
</dbReference>
<accession>D2VL62</accession>
<name>D2VL62_NAEGR</name>
<feature type="binding site" evidence="8">
    <location>
        <position position="4"/>
    </location>
    <ligand>
        <name>Zn(2+)</name>
        <dbReference type="ChEBI" id="CHEBI:29105"/>
        <label>1</label>
    </ligand>
</feature>
<dbReference type="RefSeq" id="XP_002675306.1">
    <property type="nucleotide sequence ID" value="XM_002675260.1"/>
</dbReference>
<keyword evidence="3 8" id="KW-0479">Metal-binding</keyword>
<keyword evidence="7 10" id="KW-0804">Transcription</keyword>
<protein>
    <recommendedName>
        <fullName evidence="7">DNA-directed RNA polymerase subunit</fullName>
    </recommendedName>
</protein>
<reference evidence="12 13" key="1">
    <citation type="journal article" date="2010" name="Cell">
        <title>The genome of Naegleria gruberi illuminates early eukaryotic versatility.</title>
        <authorList>
            <person name="Fritz-Laylin L.K."/>
            <person name="Prochnik S.E."/>
            <person name="Ginger M.L."/>
            <person name="Dacks J.B."/>
            <person name="Carpenter M.L."/>
            <person name="Field M.C."/>
            <person name="Kuo A."/>
            <person name="Paredez A."/>
            <person name="Chapman J."/>
            <person name="Pham J."/>
            <person name="Shu S."/>
            <person name="Neupane R."/>
            <person name="Cipriano M."/>
            <person name="Mancuso J."/>
            <person name="Tu H."/>
            <person name="Salamov A."/>
            <person name="Lindquist E."/>
            <person name="Shapiro H."/>
            <person name="Lucas S."/>
            <person name="Grigoriev I.V."/>
            <person name="Cande W.Z."/>
            <person name="Fulton C."/>
            <person name="Rokhsar D.S."/>
            <person name="Dawson S.C."/>
        </authorList>
    </citation>
    <scope>NUCLEOTIDE SEQUENCE [LARGE SCALE GENOMIC DNA]</scope>
    <source>
        <strain evidence="12 13">NEG-M</strain>
    </source>
</reference>
<keyword evidence="4 9" id="KW-0863">Zinc-finger</keyword>
<dbReference type="Proteomes" id="UP000006671">
    <property type="component" value="Unassembled WGS sequence"/>
</dbReference>
<evidence type="ECO:0000256" key="8">
    <source>
        <dbReference type="PIRSR" id="PIRSR005586-1"/>
    </source>
</evidence>
<dbReference type="Gene3D" id="2.20.25.10">
    <property type="match status" value="1"/>
</dbReference>
<feature type="domain" description="TFIIS-type" evidence="11">
    <location>
        <begin position="67"/>
        <end position="107"/>
    </location>
</feature>
<dbReference type="GO" id="GO:0003676">
    <property type="term" value="F:nucleic acid binding"/>
    <property type="evidence" value="ECO:0007669"/>
    <property type="project" value="InterPro"/>
</dbReference>
<dbReference type="GO" id="GO:0003899">
    <property type="term" value="F:DNA-directed RNA polymerase activity"/>
    <property type="evidence" value="ECO:0007669"/>
    <property type="project" value="InterPro"/>
</dbReference>
<feature type="binding site" evidence="8">
    <location>
        <position position="29"/>
    </location>
    <ligand>
        <name>Zn(2+)</name>
        <dbReference type="ChEBI" id="CHEBI:29105"/>
        <label>1</label>
    </ligand>
</feature>
<dbReference type="InterPro" id="IPR001529">
    <property type="entry name" value="Zn_ribbon_RPB9"/>
</dbReference>
<feature type="binding site" evidence="8">
    <location>
        <position position="32"/>
    </location>
    <ligand>
        <name>Zn(2+)</name>
        <dbReference type="ChEBI" id="CHEBI:29105"/>
        <label>1</label>
    </ligand>
</feature>
<dbReference type="OrthoDB" id="282152at2759"/>
<dbReference type="SMART" id="SM00440">
    <property type="entry name" value="ZnF_C2C2"/>
    <property type="match status" value="1"/>
</dbReference>
<evidence type="ECO:0000256" key="5">
    <source>
        <dbReference type="ARBA" id="ARBA00022833"/>
    </source>
</evidence>
<evidence type="ECO:0000256" key="9">
    <source>
        <dbReference type="PIRSR" id="PIRSR005586-2"/>
    </source>
</evidence>
<evidence type="ECO:0000256" key="4">
    <source>
        <dbReference type="ARBA" id="ARBA00022771"/>
    </source>
</evidence>
<proteinExistence type="inferred from homology"/>
<dbReference type="Pfam" id="PF01096">
    <property type="entry name" value="Zn_ribbon_TFIIS"/>
    <property type="match status" value="1"/>
</dbReference>
<organism evidence="13">
    <name type="scientific">Naegleria gruberi</name>
    <name type="common">Amoeba</name>
    <dbReference type="NCBI Taxonomy" id="5762"/>
    <lineage>
        <taxon>Eukaryota</taxon>
        <taxon>Discoba</taxon>
        <taxon>Heterolobosea</taxon>
        <taxon>Tetramitia</taxon>
        <taxon>Eutetramitia</taxon>
        <taxon>Vahlkampfiidae</taxon>
        <taxon>Naegleria</taxon>
    </lineage>
</organism>
<feature type="binding site" evidence="8">
    <location>
        <position position="71"/>
    </location>
    <ligand>
        <name>Zn(2+)</name>
        <dbReference type="ChEBI" id="CHEBI:29105"/>
        <label>2</label>
    </ligand>
</feature>
<evidence type="ECO:0000256" key="7">
    <source>
        <dbReference type="PIRNR" id="PIRNR005586"/>
    </source>
</evidence>
<feature type="binding site" evidence="8">
    <location>
        <position position="102"/>
    </location>
    <ligand>
        <name>Zn(2+)</name>
        <dbReference type="ChEBI" id="CHEBI:29105"/>
        <label>2</label>
    </ligand>
</feature>
<dbReference type="SUPFAM" id="SSF57783">
    <property type="entry name" value="Zinc beta-ribbon"/>
    <property type="match status" value="1"/>
</dbReference>
<evidence type="ECO:0000256" key="10">
    <source>
        <dbReference type="RuleBase" id="RU003474"/>
    </source>
</evidence>
<evidence type="ECO:0000256" key="3">
    <source>
        <dbReference type="ARBA" id="ARBA00022723"/>
    </source>
</evidence>
<dbReference type="VEuPathDB" id="AmoebaDB:NAEGRDRAFT_69676"/>
<dbReference type="FunCoup" id="D2VL62">
    <property type="interactions" value="193"/>
</dbReference>
<dbReference type="CDD" id="cd10509">
    <property type="entry name" value="Zn-ribbon_RPC11"/>
    <property type="match status" value="1"/>
</dbReference>
<evidence type="ECO:0000313" key="13">
    <source>
        <dbReference type="Proteomes" id="UP000006671"/>
    </source>
</evidence>
<evidence type="ECO:0000259" key="11">
    <source>
        <dbReference type="PROSITE" id="PS51133"/>
    </source>
</evidence>